<dbReference type="Proteomes" id="UP000233551">
    <property type="component" value="Unassembled WGS sequence"/>
</dbReference>
<dbReference type="STRING" id="22663.A0A2I0IJH2"/>
<protein>
    <recommendedName>
        <fullName evidence="3">Zinc finger CCCH domain-containing protein 48-like</fullName>
    </recommendedName>
</protein>
<dbReference type="PANTHER" id="PTHR44489">
    <property type="match status" value="1"/>
</dbReference>
<evidence type="ECO:0000313" key="1">
    <source>
        <dbReference type="EMBL" id="PKI44147.1"/>
    </source>
</evidence>
<dbReference type="InterPro" id="IPR036322">
    <property type="entry name" value="WD40_repeat_dom_sf"/>
</dbReference>
<reference evidence="1 2" key="1">
    <citation type="submission" date="2017-11" db="EMBL/GenBank/DDBJ databases">
        <title>De-novo sequencing of pomegranate (Punica granatum L.) genome.</title>
        <authorList>
            <person name="Akparov Z."/>
            <person name="Amiraslanov A."/>
            <person name="Hajiyeva S."/>
            <person name="Abbasov M."/>
            <person name="Kaur K."/>
            <person name="Hamwieh A."/>
            <person name="Solovyev V."/>
            <person name="Salamov A."/>
            <person name="Braich B."/>
            <person name="Kosarev P."/>
            <person name="Mahmoud A."/>
            <person name="Hajiyev E."/>
            <person name="Babayeva S."/>
            <person name="Izzatullayeva V."/>
            <person name="Mammadov A."/>
            <person name="Mammadov A."/>
            <person name="Sharifova S."/>
            <person name="Ojaghi J."/>
            <person name="Eynullazada K."/>
            <person name="Bayramov B."/>
            <person name="Abdulazimova A."/>
            <person name="Shahmuradov I."/>
        </authorList>
    </citation>
    <scope>NUCLEOTIDE SEQUENCE [LARGE SCALE GENOMIC DNA]</scope>
    <source>
        <strain evidence="2">cv. AG2017</strain>
        <tissue evidence="1">Leaf</tissue>
    </source>
</reference>
<dbReference type="SUPFAM" id="SSF50978">
    <property type="entry name" value="WD40 repeat-like"/>
    <property type="match status" value="1"/>
</dbReference>
<dbReference type="Gene3D" id="2.130.10.10">
    <property type="entry name" value="YVTN repeat-like/Quinoprotein amine dehydrogenase"/>
    <property type="match status" value="1"/>
</dbReference>
<dbReference type="SMART" id="SM00320">
    <property type="entry name" value="WD40"/>
    <property type="match status" value="4"/>
</dbReference>
<dbReference type="Pfam" id="PF00400">
    <property type="entry name" value="WD40"/>
    <property type="match status" value="1"/>
</dbReference>
<keyword evidence="2" id="KW-1185">Reference proteome</keyword>
<dbReference type="InterPro" id="IPR044715">
    <property type="entry name" value="WDR86-like"/>
</dbReference>
<evidence type="ECO:0000313" key="2">
    <source>
        <dbReference type="Proteomes" id="UP000233551"/>
    </source>
</evidence>
<dbReference type="AlphaFoldDB" id="A0A2I0IJH2"/>
<comment type="caution">
    <text evidence="1">The sequence shown here is derived from an EMBL/GenBank/DDBJ whole genome shotgun (WGS) entry which is preliminary data.</text>
</comment>
<organism evidence="1 2">
    <name type="scientific">Punica granatum</name>
    <name type="common">Pomegranate</name>
    <dbReference type="NCBI Taxonomy" id="22663"/>
    <lineage>
        <taxon>Eukaryota</taxon>
        <taxon>Viridiplantae</taxon>
        <taxon>Streptophyta</taxon>
        <taxon>Embryophyta</taxon>
        <taxon>Tracheophyta</taxon>
        <taxon>Spermatophyta</taxon>
        <taxon>Magnoliopsida</taxon>
        <taxon>eudicotyledons</taxon>
        <taxon>Gunneridae</taxon>
        <taxon>Pentapetalae</taxon>
        <taxon>rosids</taxon>
        <taxon>malvids</taxon>
        <taxon>Myrtales</taxon>
        <taxon>Lythraceae</taxon>
        <taxon>Punica</taxon>
    </lineage>
</organism>
<dbReference type="EMBL" id="PGOL01002943">
    <property type="protein sequence ID" value="PKI44147.1"/>
    <property type="molecule type" value="Genomic_DNA"/>
</dbReference>
<name>A0A2I0IJH2_PUNGR</name>
<accession>A0A2I0IJH2</accession>
<evidence type="ECO:0008006" key="3">
    <source>
        <dbReference type="Google" id="ProtNLM"/>
    </source>
</evidence>
<dbReference type="InterPro" id="IPR001680">
    <property type="entry name" value="WD40_rpt"/>
</dbReference>
<dbReference type="InterPro" id="IPR015943">
    <property type="entry name" value="WD40/YVTN_repeat-like_dom_sf"/>
</dbReference>
<gene>
    <name evidence="1" type="ORF">CRG98_035440</name>
</gene>
<proteinExistence type="predicted"/>
<dbReference type="PANTHER" id="PTHR44489:SF14">
    <property type="entry name" value="ZINC FINGER CCCH DOMAIN-CONTAINING PROTEIN 59-RELATED"/>
    <property type="match status" value="1"/>
</dbReference>
<sequence>MEVRGPRAAMPAEEGRYGRLWARTGTKAWNVENGALFDLQFSSGLVFSMVIDNNMLFAGCQNGDIMVWRGTSLTSPPQLLTTLKGHTRAVVSLVIGANRLYSGSVDHTIRTIKVWAATSPGGRDLEVIYTHNEDHEVLALKGMHDMEGKPVLLCSCDDDTVHLYELPTFAERGRIYSRCKVLALQVAPTGGLFFTGDGAGTLNVWKWSGEPKQAML</sequence>